<keyword evidence="1" id="KW-0175">Coiled coil</keyword>
<dbReference type="OrthoDB" id="6407410at2759"/>
<feature type="domain" description="Yippee" evidence="2">
    <location>
        <begin position="123"/>
        <end position="220"/>
    </location>
</feature>
<feature type="coiled-coil region" evidence="1">
    <location>
        <begin position="11"/>
        <end position="107"/>
    </location>
</feature>
<protein>
    <submittedName>
        <fullName evidence="3">Fad NAD binding oxidoreductase</fullName>
    </submittedName>
</protein>
<dbReference type="Proteomes" id="UP000023152">
    <property type="component" value="Unassembled WGS sequence"/>
</dbReference>
<dbReference type="PROSITE" id="PS51792">
    <property type="entry name" value="YIPPEE"/>
    <property type="match status" value="1"/>
</dbReference>
<dbReference type="InterPro" id="IPR034751">
    <property type="entry name" value="Yippee"/>
</dbReference>
<comment type="caution">
    <text evidence="3">The sequence shown here is derived from an EMBL/GenBank/DDBJ whole genome shotgun (WGS) entry which is preliminary data.</text>
</comment>
<evidence type="ECO:0000313" key="4">
    <source>
        <dbReference type="Proteomes" id="UP000023152"/>
    </source>
</evidence>
<dbReference type="AlphaFoldDB" id="X6N416"/>
<evidence type="ECO:0000256" key="1">
    <source>
        <dbReference type="SAM" id="Coils"/>
    </source>
</evidence>
<evidence type="ECO:0000313" key="3">
    <source>
        <dbReference type="EMBL" id="ETO20484.1"/>
    </source>
</evidence>
<dbReference type="EMBL" id="ASPP01012563">
    <property type="protein sequence ID" value="ETO20484.1"/>
    <property type="molecule type" value="Genomic_DNA"/>
</dbReference>
<dbReference type="PANTHER" id="PTHR13848">
    <property type="entry name" value="PROTEIN YIPPEE-LIKE CG15309-RELATED"/>
    <property type="match status" value="1"/>
</dbReference>
<dbReference type="InterPro" id="IPR039058">
    <property type="entry name" value="Yippee_fam"/>
</dbReference>
<sequence>MEDDFQIVDFGPEQNNELKALQEELEKLSNRHSQLKEMENLEKNIKECRKTMTAMLEEMKQMKEEKQRLRDRVCALDSKNKELLEQTKALQKEVQSLKDTAKAKKIEETDANAKSCVSLKELDKSKCYAFWRVILQVEITKLDKEHFRKKRGYLFNCAVNLTLGATKTEKFTTGSYEIAWVSCSKCAASLGWKYLSTNNQSNASKVGKLCLARYSLTSPQEKTEQL</sequence>
<proteinExistence type="predicted"/>
<dbReference type="GO" id="GO:0046872">
    <property type="term" value="F:metal ion binding"/>
    <property type="evidence" value="ECO:0007669"/>
    <property type="project" value="UniProtKB-KW"/>
</dbReference>
<gene>
    <name evidence="3" type="ORF">RFI_16733</name>
</gene>
<keyword evidence="4" id="KW-1185">Reference proteome</keyword>
<evidence type="ECO:0000259" key="2">
    <source>
        <dbReference type="PROSITE" id="PS51792"/>
    </source>
</evidence>
<name>X6N416_RETFI</name>
<reference evidence="3 4" key="1">
    <citation type="journal article" date="2013" name="Curr. Biol.">
        <title>The Genome of the Foraminiferan Reticulomyxa filosa.</title>
        <authorList>
            <person name="Glockner G."/>
            <person name="Hulsmann N."/>
            <person name="Schleicher M."/>
            <person name="Noegel A.A."/>
            <person name="Eichinger L."/>
            <person name="Gallinger C."/>
            <person name="Pawlowski J."/>
            <person name="Sierra R."/>
            <person name="Euteneuer U."/>
            <person name="Pillet L."/>
            <person name="Moustafa A."/>
            <person name="Platzer M."/>
            <person name="Groth M."/>
            <person name="Szafranski K."/>
            <person name="Schliwa M."/>
        </authorList>
    </citation>
    <scope>NUCLEOTIDE SEQUENCE [LARGE SCALE GENOMIC DNA]</scope>
</reference>
<accession>X6N416</accession>
<organism evidence="3 4">
    <name type="scientific">Reticulomyxa filosa</name>
    <dbReference type="NCBI Taxonomy" id="46433"/>
    <lineage>
        <taxon>Eukaryota</taxon>
        <taxon>Sar</taxon>
        <taxon>Rhizaria</taxon>
        <taxon>Retaria</taxon>
        <taxon>Foraminifera</taxon>
        <taxon>Monothalamids</taxon>
        <taxon>Reticulomyxidae</taxon>
        <taxon>Reticulomyxa</taxon>
    </lineage>
</organism>